<dbReference type="Proteomes" id="UP001305414">
    <property type="component" value="Unassembled WGS sequence"/>
</dbReference>
<sequence>MSSLLSISPLSTRISLPRRSPIIRSTKTICAQCRRSFAANAILASGHNKWSKIRHDKAAADQKKNTQRNVFAKQMTLLSKMYGPDPNMNPQLASIISQAKKAGMPKVGIDIAIARGQGKTETGAGLETATLEVMMAPSVAMVIDIESDNKQRSLKDLRPMVKKFGATVTPTAFLFTRRGRAVLGRGGDDSDGANPTKTEREKADFDDLMMQALEAGAEDVEADDEGNVVLWTQPNMTHKVAQDFAKSSGLSILSSDIIWSCTSDKARVDDPEAAVTLAKLLAAVREYPGVQAVYTNAERGDVSEEVWSAVEEVLDS</sequence>
<dbReference type="Gene3D" id="3.30.70.980">
    <property type="match status" value="2"/>
</dbReference>
<comment type="similarity">
    <text evidence="2">Belongs to the TACO1 family.</text>
</comment>
<evidence type="ECO:0000259" key="3">
    <source>
        <dbReference type="Pfam" id="PF01709"/>
    </source>
</evidence>
<dbReference type="InterPro" id="IPR029072">
    <property type="entry name" value="YebC-like"/>
</dbReference>
<dbReference type="Pfam" id="PF20772">
    <property type="entry name" value="TACO1_YebC_N"/>
    <property type="match status" value="1"/>
</dbReference>
<dbReference type="InterPro" id="IPR017856">
    <property type="entry name" value="Integrase-like_N"/>
</dbReference>
<name>A0AAN7UKQ4_9PEZI</name>
<accession>A0AAN7UKQ4</accession>
<protein>
    <submittedName>
        <fullName evidence="5">Uncharacterized protein</fullName>
    </submittedName>
</protein>
<dbReference type="GO" id="GO:0005739">
    <property type="term" value="C:mitochondrion"/>
    <property type="evidence" value="ECO:0007669"/>
    <property type="project" value="UniProtKB-SubCell"/>
</dbReference>
<organism evidence="5 6">
    <name type="scientific">Xylaria bambusicola</name>
    <dbReference type="NCBI Taxonomy" id="326684"/>
    <lineage>
        <taxon>Eukaryota</taxon>
        <taxon>Fungi</taxon>
        <taxon>Dikarya</taxon>
        <taxon>Ascomycota</taxon>
        <taxon>Pezizomycotina</taxon>
        <taxon>Sordariomycetes</taxon>
        <taxon>Xylariomycetidae</taxon>
        <taxon>Xylariales</taxon>
        <taxon>Xylariaceae</taxon>
        <taxon>Xylaria</taxon>
    </lineage>
</organism>
<evidence type="ECO:0000259" key="4">
    <source>
        <dbReference type="Pfam" id="PF20772"/>
    </source>
</evidence>
<dbReference type="InterPro" id="IPR026564">
    <property type="entry name" value="Transcrip_reg_TACO1-like_dom3"/>
</dbReference>
<keyword evidence="6" id="KW-1185">Reference proteome</keyword>
<gene>
    <name evidence="5" type="ORF">RRF57_003479</name>
</gene>
<dbReference type="Gene3D" id="1.10.10.200">
    <property type="match status" value="1"/>
</dbReference>
<dbReference type="FunFam" id="1.10.10.200:FF:000002">
    <property type="entry name" value="Probable transcriptional regulatory protein CLM62_37755"/>
    <property type="match status" value="1"/>
</dbReference>
<dbReference type="PANTHER" id="PTHR12532:SF0">
    <property type="entry name" value="TRANSLATIONAL ACTIVATOR OF CYTOCHROME C OXIDASE 1"/>
    <property type="match status" value="1"/>
</dbReference>
<evidence type="ECO:0000313" key="6">
    <source>
        <dbReference type="Proteomes" id="UP001305414"/>
    </source>
</evidence>
<comment type="caution">
    <text evidence="5">The sequence shown here is derived from an EMBL/GenBank/DDBJ whole genome shotgun (WGS) entry which is preliminary data.</text>
</comment>
<dbReference type="SUPFAM" id="SSF75625">
    <property type="entry name" value="YebC-like"/>
    <property type="match status" value="1"/>
</dbReference>
<dbReference type="AlphaFoldDB" id="A0AAN7UKQ4"/>
<dbReference type="PANTHER" id="PTHR12532">
    <property type="entry name" value="TRANSLATIONAL ACTIVATOR OF CYTOCHROME C OXIDASE 1"/>
    <property type="match status" value="1"/>
</dbReference>
<dbReference type="EMBL" id="JAWHQM010000006">
    <property type="protein sequence ID" value="KAK5627764.1"/>
    <property type="molecule type" value="Genomic_DNA"/>
</dbReference>
<comment type="subcellular location">
    <subcellularLocation>
        <location evidence="1">Mitochondrion</location>
    </subcellularLocation>
</comment>
<dbReference type="InterPro" id="IPR048300">
    <property type="entry name" value="TACO1_YebC-like_2nd/3rd_dom"/>
</dbReference>
<dbReference type="InterPro" id="IPR002876">
    <property type="entry name" value="Transcrip_reg_TACO1-like"/>
</dbReference>
<evidence type="ECO:0000256" key="1">
    <source>
        <dbReference type="ARBA" id="ARBA00004173"/>
    </source>
</evidence>
<evidence type="ECO:0000313" key="5">
    <source>
        <dbReference type="EMBL" id="KAK5627764.1"/>
    </source>
</evidence>
<proteinExistence type="inferred from homology"/>
<feature type="domain" description="TACO1/YebC-like second and third" evidence="3">
    <location>
        <begin position="127"/>
        <end position="297"/>
    </location>
</feature>
<feature type="domain" description="TACO1/YebC-like N-terminal" evidence="4">
    <location>
        <begin position="48"/>
        <end position="119"/>
    </location>
</feature>
<dbReference type="Pfam" id="PF01709">
    <property type="entry name" value="Transcrip_reg"/>
    <property type="match status" value="1"/>
</dbReference>
<evidence type="ECO:0000256" key="2">
    <source>
        <dbReference type="ARBA" id="ARBA00008724"/>
    </source>
</evidence>
<dbReference type="InterPro" id="IPR049083">
    <property type="entry name" value="TACO1_YebC_N"/>
</dbReference>
<reference evidence="5 6" key="1">
    <citation type="submission" date="2023-10" db="EMBL/GenBank/DDBJ databases">
        <title>Draft genome sequence of Xylaria bambusicola isolate GMP-LS, the root and basal stem rot pathogen of sugarcane in Indonesia.</title>
        <authorList>
            <person name="Selvaraj P."/>
            <person name="Muralishankar V."/>
            <person name="Muruganantham S."/>
            <person name="Sp S."/>
            <person name="Haryani S."/>
            <person name="Lau K.J.X."/>
            <person name="Naqvi N.I."/>
        </authorList>
    </citation>
    <scope>NUCLEOTIDE SEQUENCE [LARGE SCALE GENOMIC DNA]</scope>
    <source>
        <strain evidence="5">GMP-LS</strain>
    </source>
</reference>